<evidence type="ECO:0000256" key="11">
    <source>
        <dbReference type="SAM" id="Phobius"/>
    </source>
</evidence>
<evidence type="ECO:0000313" key="15">
    <source>
        <dbReference type="Proteomes" id="UP000483820"/>
    </source>
</evidence>
<keyword evidence="7 12" id="KW-0732">Signal</keyword>
<evidence type="ECO:0000256" key="4">
    <source>
        <dbReference type="ARBA" id="ARBA00022676"/>
    </source>
</evidence>
<dbReference type="CDD" id="cd03784">
    <property type="entry name" value="GT1_Gtf-like"/>
    <property type="match status" value="1"/>
</dbReference>
<evidence type="ECO:0000313" key="14">
    <source>
        <dbReference type="EMBL" id="KAF1750272.1"/>
    </source>
</evidence>
<accession>A0A6A5G6F2</accession>
<feature type="transmembrane region" description="Helical" evidence="11">
    <location>
        <begin position="466"/>
        <end position="490"/>
    </location>
</feature>
<comment type="subcellular location">
    <subcellularLocation>
        <location evidence="1">Membrane</location>
        <topology evidence="1">Single-pass membrane protein</topology>
    </subcellularLocation>
</comment>
<evidence type="ECO:0000256" key="12">
    <source>
        <dbReference type="SAM" id="SignalP"/>
    </source>
</evidence>
<dbReference type="GeneID" id="9813361"/>
<dbReference type="GO" id="GO:0015020">
    <property type="term" value="F:glucuronosyltransferase activity"/>
    <property type="evidence" value="ECO:0007669"/>
    <property type="project" value="UniProtKB-EC"/>
</dbReference>
<dbReference type="Pfam" id="PF07735">
    <property type="entry name" value="FBA_2"/>
    <property type="match status" value="1"/>
</dbReference>
<comment type="caution">
    <text evidence="14">The sequence shown here is derived from an EMBL/GenBank/DDBJ whole genome shotgun (WGS) entry which is preliminary data.</text>
</comment>
<dbReference type="Pfam" id="PF00201">
    <property type="entry name" value="UDPGT"/>
    <property type="match status" value="1"/>
</dbReference>
<evidence type="ECO:0000256" key="10">
    <source>
        <dbReference type="ARBA" id="ARBA00047475"/>
    </source>
</evidence>
<dbReference type="InterPro" id="IPR050271">
    <property type="entry name" value="UDP-glycosyltransferase"/>
</dbReference>
<keyword evidence="9 11" id="KW-0472">Membrane</keyword>
<keyword evidence="4" id="KW-0328">Glycosyltransferase</keyword>
<dbReference type="EC" id="2.4.1.17" evidence="3"/>
<dbReference type="KEGG" id="crq:GCK72_016819"/>
<evidence type="ECO:0000256" key="8">
    <source>
        <dbReference type="ARBA" id="ARBA00022989"/>
    </source>
</evidence>
<protein>
    <recommendedName>
        <fullName evidence="3">glucuronosyltransferase</fullName>
        <ecNumber evidence="3">2.4.1.17</ecNumber>
    </recommendedName>
</protein>
<evidence type="ECO:0000256" key="9">
    <source>
        <dbReference type="ARBA" id="ARBA00023136"/>
    </source>
</evidence>
<reference evidence="14 15" key="1">
    <citation type="submission" date="2019-12" db="EMBL/GenBank/DDBJ databases">
        <title>Chromosome-level assembly of the Caenorhabditis remanei genome.</title>
        <authorList>
            <person name="Teterina A.A."/>
            <person name="Willis J.H."/>
            <person name="Phillips P.C."/>
        </authorList>
    </citation>
    <scope>NUCLEOTIDE SEQUENCE [LARGE SCALE GENOMIC DNA]</scope>
    <source>
        <strain evidence="14 15">PX506</strain>
        <tissue evidence="14">Whole organism</tissue>
    </source>
</reference>
<evidence type="ECO:0000256" key="1">
    <source>
        <dbReference type="ARBA" id="ARBA00004167"/>
    </source>
</evidence>
<evidence type="ECO:0000256" key="7">
    <source>
        <dbReference type="ARBA" id="ARBA00022729"/>
    </source>
</evidence>
<dbReference type="PANTHER" id="PTHR48043">
    <property type="entry name" value="EG:EG0003.4 PROTEIN-RELATED"/>
    <property type="match status" value="1"/>
</dbReference>
<gene>
    <name evidence="14" type="ORF">GCK72_016819</name>
</gene>
<sequence length="795" mass="92088">MKFVIFLLILIPITSPYNILVFCPLFGHSHSTFFGRLADILTEAGHNVTMFTPTIVDEFRNFSYTKLTKDVVYLDPSPKLKAIGDLIAGNGRYWSQEFSLLEIPQSSRFFQSVANEQHNVLSENLPLLDKLKKKNFDLILFETIFTCAIPLMDYLEIKAFAVAQSIAFESSNLLTPSSDRMSLYERLLNTVTQTLQTFYKFSPEYYTSYSNPEERVYPLLRLPDASFVFTNSNPYLDFPRATIAKNIQIGGISVSMETGKVEKEWDHILNLRNKNVLISFGSVTLSKDMTFESKLSLARAMKQFPDVTFIWKYEDSDTDKFAEGIQNIHFSKWVPQRELLTDARLSAFMTHGGLGSVNEVSYMGKPSIMCPIMGDQMRNAKMLVRHNGSIEISKYDLGNSELVEEVIRKILYDESYKIAAQRLSDHLRNQPISPKELFLKHTEFAARFGKLPSLDPYSRRMGFLEYFMIDLVLMVTIMVVILSIFLYFLLKINFSMTSLKIKYFIKSFLRTSRRSQYKLQLYINKEPTVSIKGSEIYFDFKVTSDKTKDGLRVYKECLMDEKFDTFWIYSEDLLDSWMKVVKTVIEIFKFIGHSVIFDVDQFPTRNKSIIDFIKSQTPSIDSCEFHGNPETDEDVEYFFQNIIVTEFVGILLELSDHFKFPQINFLDICTLNPANWLSFNQLLHFNGSHLCIQGSPLTNHELNQFLILWMTSQCHQNLRFLTININDPESLETIFNLPFEKMNPDVERIGRLPNNDTISLKGGIDIKRNDAMTGTIHFDQRLDKMFLQMMVSRIE</sequence>
<evidence type="ECO:0000256" key="3">
    <source>
        <dbReference type="ARBA" id="ARBA00012544"/>
    </source>
</evidence>
<comment type="catalytic activity">
    <reaction evidence="10">
        <text>glucuronate acceptor + UDP-alpha-D-glucuronate = acceptor beta-D-glucuronoside + UDP + H(+)</text>
        <dbReference type="Rhea" id="RHEA:21032"/>
        <dbReference type="ChEBI" id="CHEBI:15378"/>
        <dbReference type="ChEBI" id="CHEBI:58052"/>
        <dbReference type="ChEBI" id="CHEBI:58223"/>
        <dbReference type="ChEBI" id="CHEBI:132367"/>
        <dbReference type="ChEBI" id="CHEBI:132368"/>
        <dbReference type="EC" id="2.4.1.17"/>
    </reaction>
</comment>
<feature type="chain" id="PRO_5025655957" description="glucuronosyltransferase" evidence="12">
    <location>
        <begin position="17"/>
        <end position="795"/>
    </location>
</feature>
<keyword evidence="5" id="KW-0808">Transferase</keyword>
<dbReference type="GO" id="GO:0016020">
    <property type="term" value="C:membrane"/>
    <property type="evidence" value="ECO:0007669"/>
    <property type="project" value="UniProtKB-SubCell"/>
</dbReference>
<evidence type="ECO:0000256" key="2">
    <source>
        <dbReference type="ARBA" id="ARBA00009995"/>
    </source>
</evidence>
<keyword evidence="6 11" id="KW-0812">Transmembrane</keyword>
<dbReference type="SUPFAM" id="SSF53756">
    <property type="entry name" value="UDP-Glycosyltransferase/glycogen phosphorylase"/>
    <property type="match status" value="1"/>
</dbReference>
<dbReference type="RefSeq" id="XP_053580625.1">
    <property type="nucleotide sequence ID" value="XM_053731712.1"/>
</dbReference>
<dbReference type="FunFam" id="3.40.50.2000:FF:000038">
    <property type="entry name" value="UDP-GlucuronosylTransferase"/>
    <property type="match status" value="1"/>
</dbReference>
<proteinExistence type="inferred from homology"/>
<dbReference type="Gene3D" id="3.40.50.2000">
    <property type="entry name" value="Glycogen Phosphorylase B"/>
    <property type="match status" value="2"/>
</dbReference>
<dbReference type="AlphaFoldDB" id="A0A6A5G6F2"/>
<feature type="domain" description="Sdz-33 F-box" evidence="13">
    <location>
        <begin position="664"/>
        <end position="723"/>
    </location>
</feature>
<comment type="similarity">
    <text evidence="2">Belongs to the UDP-glycosyltransferase family.</text>
</comment>
<name>A0A6A5G6F2_CAERE</name>
<feature type="signal peptide" evidence="12">
    <location>
        <begin position="1"/>
        <end position="16"/>
    </location>
</feature>
<evidence type="ECO:0000259" key="13">
    <source>
        <dbReference type="Pfam" id="PF07735"/>
    </source>
</evidence>
<evidence type="ECO:0000256" key="5">
    <source>
        <dbReference type="ARBA" id="ARBA00022679"/>
    </source>
</evidence>
<dbReference type="Proteomes" id="UP000483820">
    <property type="component" value="Chromosome V"/>
</dbReference>
<dbReference type="EMBL" id="WUAV01000005">
    <property type="protein sequence ID" value="KAF1750272.1"/>
    <property type="molecule type" value="Genomic_DNA"/>
</dbReference>
<dbReference type="InterPro" id="IPR012885">
    <property type="entry name" value="F-box_Sdz-33"/>
</dbReference>
<organism evidence="14 15">
    <name type="scientific">Caenorhabditis remanei</name>
    <name type="common">Caenorhabditis vulgaris</name>
    <dbReference type="NCBI Taxonomy" id="31234"/>
    <lineage>
        <taxon>Eukaryota</taxon>
        <taxon>Metazoa</taxon>
        <taxon>Ecdysozoa</taxon>
        <taxon>Nematoda</taxon>
        <taxon>Chromadorea</taxon>
        <taxon>Rhabditida</taxon>
        <taxon>Rhabditina</taxon>
        <taxon>Rhabditomorpha</taxon>
        <taxon>Rhabditoidea</taxon>
        <taxon>Rhabditidae</taxon>
        <taxon>Peloderinae</taxon>
        <taxon>Caenorhabditis</taxon>
    </lineage>
</organism>
<dbReference type="InterPro" id="IPR002213">
    <property type="entry name" value="UDP_glucos_trans"/>
</dbReference>
<keyword evidence="8 11" id="KW-1133">Transmembrane helix</keyword>
<evidence type="ECO:0000256" key="6">
    <source>
        <dbReference type="ARBA" id="ARBA00022692"/>
    </source>
</evidence>
<dbReference type="PANTHER" id="PTHR48043:SF97">
    <property type="entry name" value="GLUCURONOSYLTRANSFERASE"/>
    <property type="match status" value="1"/>
</dbReference>
<dbReference type="CTD" id="9813361"/>